<evidence type="ECO:0000256" key="1">
    <source>
        <dbReference type="PROSITE-ProRule" id="PRU00339"/>
    </source>
</evidence>
<name>A0A401IEG8_APHSA</name>
<dbReference type="PROSITE" id="PS50005">
    <property type="entry name" value="TPR"/>
    <property type="match status" value="1"/>
</dbReference>
<dbReference type="AlphaFoldDB" id="A0A401IEG8"/>
<evidence type="ECO:0000313" key="4">
    <source>
        <dbReference type="Proteomes" id="UP000287247"/>
    </source>
</evidence>
<dbReference type="Proteomes" id="UP000287247">
    <property type="component" value="Unassembled WGS sequence"/>
</dbReference>
<gene>
    <name evidence="3" type="ORF">AsFPU1_1081</name>
</gene>
<evidence type="ECO:0000256" key="2">
    <source>
        <dbReference type="SAM" id="MobiDB-lite"/>
    </source>
</evidence>
<organism evidence="3 4">
    <name type="scientific">Aphanothece sacrum FPU1</name>
    <dbReference type="NCBI Taxonomy" id="1920663"/>
    <lineage>
        <taxon>Bacteria</taxon>
        <taxon>Bacillati</taxon>
        <taxon>Cyanobacteriota</taxon>
        <taxon>Cyanophyceae</taxon>
        <taxon>Oscillatoriophycideae</taxon>
        <taxon>Chroococcales</taxon>
        <taxon>Aphanothecaceae</taxon>
        <taxon>Aphanothece</taxon>
    </lineage>
</organism>
<keyword evidence="4" id="KW-1185">Reference proteome</keyword>
<sequence length="261" mass="28804">MNPIYYDYYYYYQQGCNLGQQAIQAEMTQNFPVAANLYAQTIEQIKHSISIARQVGQFVSGYVYYSLGFTYFRAALMQTTLGFQELAPNYLTDSLANVNQAIALNPNFFQYHSLAGEILLAQGNTVEAQKAFSFALQLNPMDAKSSWMLSFLYSARQQTAMANQYYQKAHQIQPDAPPIPSNLGKTSGSNWLDIIVQVSTIIKNLSPSPVTIYNSNSQQGNSSTMSNVTQTHSGSGDNVATSEIQIFLAHASEVVCGMSGV</sequence>
<dbReference type="InterPro" id="IPR011990">
    <property type="entry name" value="TPR-like_helical_dom_sf"/>
</dbReference>
<dbReference type="OrthoDB" id="9814069at2"/>
<dbReference type="InterPro" id="IPR019734">
    <property type="entry name" value="TPR_rpt"/>
</dbReference>
<dbReference type="RefSeq" id="WP_124978477.1">
    <property type="nucleotide sequence ID" value="NZ_BDQK01000003.1"/>
</dbReference>
<comment type="caution">
    <text evidence="3">The sequence shown here is derived from an EMBL/GenBank/DDBJ whole genome shotgun (WGS) entry which is preliminary data.</text>
</comment>
<feature type="repeat" description="TPR" evidence="1">
    <location>
        <begin position="109"/>
        <end position="142"/>
    </location>
</feature>
<reference evidence="4" key="1">
    <citation type="submission" date="2017-05" db="EMBL/GenBank/DDBJ databases">
        <title>Physiological properties and genetic analysis related to exopolysaccharide production of fresh-water unicellular cyanobacterium Aphanothece sacrum, Suizenji Nori, that has been cultured as a food source in Japan.</title>
        <authorList>
            <person name="Kanesaki Y."/>
            <person name="Yoshikawa S."/>
            <person name="Ohki K."/>
        </authorList>
    </citation>
    <scope>NUCLEOTIDE SEQUENCE [LARGE SCALE GENOMIC DNA]</scope>
    <source>
        <strain evidence="4">FPU1</strain>
    </source>
</reference>
<feature type="region of interest" description="Disordered" evidence="2">
    <location>
        <begin position="214"/>
        <end position="235"/>
    </location>
</feature>
<dbReference type="Gene3D" id="1.25.40.10">
    <property type="entry name" value="Tetratricopeptide repeat domain"/>
    <property type="match status" value="1"/>
</dbReference>
<accession>A0A401IEG8</accession>
<proteinExistence type="predicted"/>
<dbReference type="EMBL" id="BDQK01000003">
    <property type="protein sequence ID" value="GBF79682.1"/>
    <property type="molecule type" value="Genomic_DNA"/>
</dbReference>
<evidence type="ECO:0000313" key="3">
    <source>
        <dbReference type="EMBL" id="GBF79682.1"/>
    </source>
</evidence>
<protein>
    <submittedName>
        <fullName evidence="3">Tetratricopeptide repeat domain protein</fullName>
    </submittedName>
</protein>
<dbReference type="SUPFAM" id="SSF48452">
    <property type="entry name" value="TPR-like"/>
    <property type="match status" value="1"/>
</dbReference>
<keyword evidence="1" id="KW-0802">TPR repeat</keyword>